<dbReference type="GeneID" id="90594430"/>
<sequence length="169" mass="19462">MSNTIIDAIKRLELEISNKQTALEELRKMVGEELKPVTSGLKVNNSIVAESSMNKPFPINGATDKKIIFLFQNVFKGGQRMRDLQSTLDEYNGEHLRCDNVVRRMKDTGILSAVKYNNQNKMTFWGLNSWFNFEESDFKIDYSPSKDLLPFNIKTKEIITMDTNDMILN</sequence>
<reference evidence="1 2" key="1">
    <citation type="submission" date="2016-10" db="EMBL/GenBank/DDBJ databases">
        <authorList>
            <person name="Varghese N."/>
            <person name="Submissions S."/>
        </authorList>
    </citation>
    <scope>NUCLEOTIDE SEQUENCE [LARGE SCALE GENOMIC DNA]</scope>
    <source>
        <strain evidence="1 2">MAR_2009_60</strain>
    </source>
</reference>
<proteinExistence type="predicted"/>
<organism evidence="1 2">
    <name type="scientific">Maribacter dokdonensis</name>
    <dbReference type="NCBI Taxonomy" id="320912"/>
    <lineage>
        <taxon>Bacteria</taxon>
        <taxon>Pseudomonadati</taxon>
        <taxon>Bacteroidota</taxon>
        <taxon>Flavobacteriia</taxon>
        <taxon>Flavobacteriales</taxon>
        <taxon>Flavobacteriaceae</taxon>
        <taxon>Maribacter</taxon>
    </lineage>
</organism>
<evidence type="ECO:0000313" key="2">
    <source>
        <dbReference type="Proteomes" id="UP000199574"/>
    </source>
</evidence>
<dbReference type="RefSeq" id="WP_091607404.1">
    <property type="nucleotide sequence ID" value="NZ_LT629754.1"/>
</dbReference>
<dbReference type="Proteomes" id="UP000199574">
    <property type="component" value="Chromosome I"/>
</dbReference>
<gene>
    <name evidence="1" type="ORF">SAMN05192545_3080</name>
</gene>
<dbReference type="EMBL" id="LT629754">
    <property type="protein sequence ID" value="SDT22499.1"/>
    <property type="molecule type" value="Genomic_DNA"/>
</dbReference>
<evidence type="ECO:0000313" key="1">
    <source>
        <dbReference type="EMBL" id="SDT22499.1"/>
    </source>
</evidence>
<name>A0ABY0UV62_9FLAO</name>
<accession>A0ABY0UV62</accession>
<keyword evidence="2" id="KW-1185">Reference proteome</keyword>
<protein>
    <submittedName>
        <fullName evidence="1">Uncharacterized protein</fullName>
    </submittedName>
</protein>